<organism evidence="1">
    <name type="scientific">Anguilla anguilla</name>
    <name type="common">European freshwater eel</name>
    <name type="synonym">Muraena anguilla</name>
    <dbReference type="NCBI Taxonomy" id="7936"/>
    <lineage>
        <taxon>Eukaryota</taxon>
        <taxon>Metazoa</taxon>
        <taxon>Chordata</taxon>
        <taxon>Craniata</taxon>
        <taxon>Vertebrata</taxon>
        <taxon>Euteleostomi</taxon>
        <taxon>Actinopterygii</taxon>
        <taxon>Neopterygii</taxon>
        <taxon>Teleostei</taxon>
        <taxon>Anguilliformes</taxon>
        <taxon>Anguillidae</taxon>
        <taxon>Anguilla</taxon>
    </lineage>
</organism>
<proteinExistence type="predicted"/>
<protein>
    <submittedName>
        <fullName evidence="1">Uncharacterized protein</fullName>
    </submittedName>
</protein>
<accession>A0A0E9UPB0</accession>
<dbReference type="EMBL" id="GBXM01040976">
    <property type="protein sequence ID" value="JAH67601.1"/>
    <property type="molecule type" value="Transcribed_RNA"/>
</dbReference>
<evidence type="ECO:0000313" key="1">
    <source>
        <dbReference type="EMBL" id="JAH67601.1"/>
    </source>
</evidence>
<dbReference type="AlphaFoldDB" id="A0A0E9UPB0"/>
<sequence length="35" mass="4153">MQCLPVHFLNVKHNIKPIRLSGNQETTQTERLYEN</sequence>
<name>A0A0E9UPB0_ANGAN</name>
<reference evidence="1" key="1">
    <citation type="submission" date="2014-11" db="EMBL/GenBank/DDBJ databases">
        <authorList>
            <person name="Amaro Gonzalez C."/>
        </authorList>
    </citation>
    <scope>NUCLEOTIDE SEQUENCE</scope>
</reference>
<reference evidence="1" key="2">
    <citation type="journal article" date="2015" name="Fish Shellfish Immunol.">
        <title>Early steps in the European eel (Anguilla anguilla)-Vibrio vulnificus interaction in the gills: Role of the RtxA13 toxin.</title>
        <authorList>
            <person name="Callol A."/>
            <person name="Pajuelo D."/>
            <person name="Ebbesson L."/>
            <person name="Teles M."/>
            <person name="MacKenzie S."/>
            <person name="Amaro C."/>
        </authorList>
    </citation>
    <scope>NUCLEOTIDE SEQUENCE</scope>
</reference>